<reference evidence="1" key="1">
    <citation type="submission" date="2023-04" db="EMBL/GenBank/DDBJ databases">
        <title>Draft Genome sequencing of Naganishia species isolated from polar environments using Oxford Nanopore Technology.</title>
        <authorList>
            <person name="Leo P."/>
            <person name="Venkateswaran K."/>
        </authorList>
    </citation>
    <scope>NUCLEOTIDE SEQUENCE</scope>
    <source>
        <strain evidence="1">MNA-CCFEE 5261</strain>
    </source>
</reference>
<keyword evidence="2" id="KW-1185">Reference proteome</keyword>
<evidence type="ECO:0000313" key="1">
    <source>
        <dbReference type="EMBL" id="KAJ9100802.1"/>
    </source>
</evidence>
<evidence type="ECO:0000313" key="2">
    <source>
        <dbReference type="Proteomes" id="UP001241377"/>
    </source>
</evidence>
<proteinExistence type="predicted"/>
<sequence length="836" mass="96363">MTAPFFKQQETSVYKKQLEEYLSRKNIDQSLILGFTNLLQSKLQSWILADFNRYFDCAQAGEDVDFVTIKYFEFLWSEIHYPIIKFFQSHHAEYYNQNLQEFKKCQNEKTSFKLKSVEIRKINEAFLKVVQQFRSFYMALLKHFLTHFKNPLLPLHFLTHFGFIVPSAAIDSTNANVQANLTFLIHRCLLCLGDLSRHRAFNEINYVLPCSSQKMFQKYRLYKARDQMKHKTAKDLQLINECKDQSYSAHEPSMNFYKLCIMLLPTLHEPYNHIGMIHNIVGNKVEACYWFLRSRFTRIPNYDLGLKNLESIMVKSWFQDQLGDAFKSKWQGGDLHLTSQIVLLNLIGYHYFPQRYRHGELLYGNETYDNVEREYLSFEFSQSHFQQLMSTSSEYINHYAHSLLLLIMFSELLNENNNQKLFRLTKLYISGFLALVESIDLKTEGFEGSLVFLRLALAYIKENKPFAKYFFRDAAMVVSLCSPFNEILSKCDWIHESVRTNLKPTRSYYYTEDVVFKDFLPIKYQFKDFNDDDLFSSGSVDLLMGKTEITEDERIENTSQRALAVVLLWRKLLQKSKAVKFDESQLRFVALEVVPESKKSKKKMDKGKVKDVKQSKQPQAGITIARKPVKVLKKVLGQPETGAENVQPVQAPRAIEPTKGIDDIEAVIRNHTNMLQSEIAEKAPVEKREETMDKMVSNLVEDSDGKSTDAKSTDGISTSSGPIMATPLQPHSAPAPQFPTPEMGYIGAMHQGHFQQPLQAPLQQPLTGHAVPHPHPYFNPFPVNNPHGVPPPPPPGYMHGQVPGQFQGQPLANGMYGQNGYFQMAAPYGYSYPPPQ</sequence>
<dbReference type="EMBL" id="JASBWR010000061">
    <property type="protein sequence ID" value="KAJ9100802.1"/>
    <property type="molecule type" value="Genomic_DNA"/>
</dbReference>
<name>A0ACC2VQL1_9TREE</name>
<accession>A0ACC2VQL1</accession>
<gene>
    <name evidence="1" type="ORF">QFC19_005405</name>
</gene>
<dbReference type="Proteomes" id="UP001241377">
    <property type="component" value="Unassembled WGS sequence"/>
</dbReference>
<comment type="caution">
    <text evidence="1">The sequence shown here is derived from an EMBL/GenBank/DDBJ whole genome shotgun (WGS) entry which is preliminary data.</text>
</comment>
<protein>
    <submittedName>
        <fullName evidence="1">Uncharacterized protein</fullName>
    </submittedName>
</protein>
<organism evidence="1 2">
    <name type="scientific">Naganishia cerealis</name>
    <dbReference type="NCBI Taxonomy" id="610337"/>
    <lineage>
        <taxon>Eukaryota</taxon>
        <taxon>Fungi</taxon>
        <taxon>Dikarya</taxon>
        <taxon>Basidiomycota</taxon>
        <taxon>Agaricomycotina</taxon>
        <taxon>Tremellomycetes</taxon>
        <taxon>Filobasidiales</taxon>
        <taxon>Filobasidiaceae</taxon>
        <taxon>Naganishia</taxon>
    </lineage>
</organism>